<dbReference type="PANTHER" id="PTHR42928:SF5">
    <property type="entry name" value="BLR1237 PROTEIN"/>
    <property type="match status" value="1"/>
</dbReference>
<dbReference type="InterPro" id="IPR042100">
    <property type="entry name" value="Bug_dom1"/>
</dbReference>
<organism evidence="4 5">
    <name type="scientific">Paracraurococcus ruber</name>
    <dbReference type="NCBI Taxonomy" id="77675"/>
    <lineage>
        <taxon>Bacteria</taxon>
        <taxon>Pseudomonadati</taxon>
        <taxon>Pseudomonadota</taxon>
        <taxon>Alphaproteobacteria</taxon>
        <taxon>Acetobacterales</taxon>
        <taxon>Roseomonadaceae</taxon>
        <taxon>Paracraurococcus</taxon>
    </lineage>
</organism>
<dbReference type="InterPro" id="IPR005064">
    <property type="entry name" value="BUG"/>
</dbReference>
<accession>A0ABS1D5V5</accession>
<comment type="caution">
    <text evidence="4">The sequence shown here is derived from an EMBL/GenBank/DDBJ whole genome shotgun (WGS) entry which is preliminary data.</text>
</comment>
<name>A0ABS1D5V5_9PROT</name>
<evidence type="ECO:0000313" key="4">
    <source>
        <dbReference type="EMBL" id="MBK1661936.1"/>
    </source>
</evidence>
<evidence type="ECO:0000256" key="1">
    <source>
        <dbReference type="ARBA" id="ARBA00006987"/>
    </source>
</evidence>
<evidence type="ECO:0008006" key="6">
    <source>
        <dbReference type="Google" id="ProtNLM"/>
    </source>
</evidence>
<reference evidence="4 5" key="1">
    <citation type="journal article" date="2020" name="Microorganisms">
        <title>Osmotic Adaptation and Compatible Solute Biosynthesis of Phototrophic Bacteria as Revealed from Genome Analyses.</title>
        <authorList>
            <person name="Imhoff J.F."/>
            <person name="Rahn T."/>
            <person name="Kunzel S."/>
            <person name="Keller A."/>
            <person name="Neulinger S.C."/>
        </authorList>
    </citation>
    <scope>NUCLEOTIDE SEQUENCE [LARGE SCALE GENOMIC DNA]</scope>
    <source>
        <strain evidence="4 5">DSM 15382</strain>
    </source>
</reference>
<comment type="similarity">
    <text evidence="1">Belongs to the UPF0065 (bug) family.</text>
</comment>
<dbReference type="PANTHER" id="PTHR42928">
    <property type="entry name" value="TRICARBOXYLATE-BINDING PROTEIN"/>
    <property type="match status" value="1"/>
</dbReference>
<dbReference type="RefSeq" id="WP_133223121.1">
    <property type="nucleotide sequence ID" value="NZ_NRSG01000408.1"/>
</dbReference>
<keyword evidence="5" id="KW-1185">Reference proteome</keyword>
<proteinExistence type="inferred from homology"/>
<feature type="region of interest" description="Disordered" evidence="2">
    <location>
        <begin position="92"/>
        <end position="114"/>
    </location>
</feature>
<dbReference type="Proteomes" id="UP000697995">
    <property type="component" value="Unassembled WGS sequence"/>
</dbReference>
<dbReference type="EMBL" id="NRSG01000408">
    <property type="protein sequence ID" value="MBK1661936.1"/>
    <property type="molecule type" value="Genomic_DNA"/>
</dbReference>
<evidence type="ECO:0000256" key="3">
    <source>
        <dbReference type="SAM" id="SignalP"/>
    </source>
</evidence>
<protein>
    <recommendedName>
        <fullName evidence="6">Tripartite tricarboxylate transporter substrate binding protein</fullName>
    </recommendedName>
</protein>
<dbReference type="Gene3D" id="3.40.190.150">
    <property type="entry name" value="Bordetella uptake gene, domain 1"/>
    <property type="match status" value="1"/>
</dbReference>
<gene>
    <name evidence="4" type="ORF">CKO45_27475</name>
</gene>
<evidence type="ECO:0000313" key="5">
    <source>
        <dbReference type="Proteomes" id="UP000697995"/>
    </source>
</evidence>
<feature type="signal peptide" evidence="3">
    <location>
        <begin position="1"/>
        <end position="26"/>
    </location>
</feature>
<keyword evidence="3" id="KW-0732">Signal</keyword>
<dbReference type="Pfam" id="PF03401">
    <property type="entry name" value="TctC"/>
    <property type="match status" value="1"/>
</dbReference>
<feature type="chain" id="PRO_5045598223" description="Tripartite tricarboxylate transporter substrate binding protein" evidence="3">
    <location>
        <begin position="27"/>
        <end position="114"/>
    </location>
</feature>
<sequence length="114" mass="12074">MMDITRRSTLTLALSTAGSSLHLAMAQDAATYPSRPVRLLVGFAPGGPLDFVARAVAERLTPRFGQSFLVENRLGATGNVAAEAVARATPPDGHLLLMGNPQNLSKRQPIPALR</sequence>
<evidence type="ECO:0000256" key="2">
    <source>
        <dbReference type="SAM" id="MobiDB-lite"/>
    </source>
</evidence>